<dbReference type="InterPro" id="IPR044722">
    <property type="entry name" value="SecA_SF2_C"/>
</dbReference>
<evidence type="ECO:0000259" key="17">
    <source>
        <dbReference type="PROSITE" id="PS51196"/>
    </source>
</evidence>
<evidence type="ECO:0000256" key="2">
    <source>
        <dbReference type="ARBA" id="ARBA00022448"/>
    </source>
</evidence>
<dbReference type="GO" id="GO:0043952">
    <property type="term" value="P:protein transport by the Sec complex"/>
    <property type="evidence" value="ECO:0007669"/>
    <property type="project" value="UniProtKB-ARBA"/>
</dbReference>
<comment type="similarity">
    <text evidence="1 12 13">Belongs to the SecA family.</text>
</comment>
<dbReference type="Gene3D" id="3.90.1440.10">
    <property type="entry name" value="SecA, preprotein cross-linking domain"/>
    <property type="match status" value="1"/>
</dbReference>
<dbReference type="InterPro" id="IPR036670">
    <property type="entry name" value="SecA_X-link_sf"/>
</dbReference>
<protein>
    <recommendedName>
        <fullName evidence="12 13">Protein translocase subunit SecA</fullName>
        <ecNumber evidence="12">7.4.2.8</ecNumber>
    </recommendedName>
</protein>
<evidence type="ECO:0000256" key="3">
    <source>
        <dbReference type="ARBA" id="ARBA00022475"/>
    </source>
</evidence>
<dbReference type="FunFam" id="3.90.1440.10:FF:000002">
    <property type="entry name" value="Protein translocase subunit SecA"/>
    <property type="match status" value="1"/>
</dbReference>
<keyword evidence="19" id="KW-1185">Reference proteome</keyword>
<accession>A0A498PQY7</accession>
<keyword evidence="6 12" id="KW-0067">ATP-binding</keyword>
<dbReference type="GO" id="GO:0031522">
    <property type="term" value="C:cell envelope Sec protein transport complex"/>
    <property type="evidence" value="ECO:0007669"/>
    <property type="project" value="TreeGrafter"/>
</dbReference>
<dbReference type="FunFam" id="3.40.50.300:FF:000334">
    <property type="entry name" value="Protein translocase subunit SecA"/>
    <property type="match status" value="1"/>
</dbReference>
<keyword evidence="3 12" id="KW-1003">Cell membrane</keyword>
<sequence length="972" mass="108885">MGVALIQRRLPPQGNIPKGDITVLSKLLRLGEGRMVKRLRKVADYVNTLSDDVEKLTDAELRAKTDEFKRRLADEKNPEGLDDLLPEAFAVAREAAWRVLDQRPFDVQVMGAAALHLGNVAEMKTGEGKTLTCVLPAYLNALAGKGVHIVTVNDYLAKRDSEWMGRVHRFLGLEVGVILAQMTPDQRRAAYNADITYGTNNEFGFDYLRDNMAHSLDDLVQRGHNFAIVDEVDSILIDEARTPLIISGPADGASNWYVEFARLAPLMEKDTHYEVDLRKRTVGVHEKGVEFVEDQLGIDNLYEAANSPLVSYLNNALKAKELFHRDKDYIVRDGEVLIVDEFTGRVLYGRRYNEGMHQAIEAKEHVEIKAENQTLATITLQNYFRLYDKLAGMTGTAQTEAAELHEIYKLGVVSIPTNKPMIRTDCSDLIYKTEEAKYIAVVDDVAERYEKGQPVLIGTTSVERSEYLSRQFTKRRIPHNVLNAKYHEQEAGIVAVAGRRGGITVATNMAGRGTDIVLGGNVDFLTDQRLRERGLDPLETPDEYEQAWHEELSKVKREAAKEAEDVIEAGGLYVLGTERHESRRIDNQLRGRSGRQGDPGESRFYLSLGDELMRRFNGAALEALLTRLNLPEDVPIEAKMVTRAIKSAQTQVEQQNFEIRKNVLKYDEVMNQQRKVVYAERRRILEGENLKEQATDMVRDVITAYVNGATAEGYAEDWDLDALWTALKTLYPVGIDHDSLTHHDADSERDDLTREELLDALLKDAERAYAAREAELEELAGEGAMRQLERNVLLNVIDRKWREHLYEMDYLKEGIGLRAMAQRDPLVEYQREGYDMFMAMLDGMKEESVGFLFNVTVEAVPAPQVEVAPVEEPEDLAEFATAAAAAAEQRGGGAPVPEEAPNRLRAKGIEDESPALTYSGPSEDGSAQVQRNGGAAQKTPAGVPAGASRRQRREAARRQGRGAKPPKSVKKR</sequence>
<keyword evidence="7 12" id="KW-0653">Protein transport</keyword>
<dbReference type="Proteomes" id="UP000273307">
    <property type="component" value="Unassembled WGS sequence"/>
</dbReference>
<dbReference type="CDD" id="cd17928">
    <property type="entry name" value="DEXDc_SecA"/>
    <property type="match status" value="1"/>
</dbReference>
<evidence type="ECO:0000256" key="9">
    <source>
        <dbReference type="ARBA" id="ARBA00023010"/>
    </source>
</evidence>
<dbReference type="SMART" id="SM00958">
    <property type="entry name" value="SecA_PP_bind"/>
    <property type="match status" value="1"/>
</dbReference>
<feature type="domain" description="Helicase ATP-binding" evidence="15">
    <location>
        <begin position="110"/>
        <end position="268"/>
    </location>
</feature>
<evidence type="ECO:0000256" key="12">
    <source>
        <dbReference type="HAMAP-Rule" id="MF_01382"/>
    </source>
</evidence>
<dbReference type="InterPro" id="IPR027417">
    <property type="entry name" value="P-loop_NTPase"/>
</dbReference>
<evidence type="ECO:0000256" key="13">
    <source>
        <dbReference type="RuleBase" id="RU003874"/>
    </source>
</evidence>
<dbReference type="PROSITE" id="PS01312">
    <property type="entry name" value="SECA"/>
    <property type="match status" value="1"/>
</dbReference>
<proteinExistence type="inferred from homology"/>
<dbReference type="GO" id="GO:0006605">
    <property type="term" value="P:protein targeting"/>
    <property type="evidence" value="ECO:0007669"/>
    <property type="project" value="UniProtKB-UniRule"/>
</dbReference>
<name>A0A498PQY7_9MYCO</name>
<dbReference type="PROSITE" id="PS51192">
    <property type="entry name" value="HELICASE_ATP_BIND_1"/>
    <property type="match status" value="1"/>
</dbReference>
<dbReference type="HAMAP" id="MF_01382">
    <property type="entry name" value="SecA"/>
    <property type="match status" value="1"/>
</dbReference>
<dbReference type="Pfam" id="PF07516">
    <property type="entry name" value="SecA_SW"/>
    <property type="match status" value="1"/>
</dbReference>
<dbReference type="AlphaFoldDB" id="A0A498PQY7"/>
<dbReference type="NCBIfam" id="NF009538">
    <property type="entry name" value="PRK12904.1"/>
    <property type="match status" value="1"/>
</dbReference>
<dbReference type="PRINTS" id="PR00906">
    <property type="entry name" value="SECA"/>
</dbReference>
<feature type="binding site" evidence="12">
    <location>
        <position position="108"/>
    </location>
    <ligand>
        <name>ATP</name>
        <dbReference type="ChEBI" id="CHEBI:30616"/>
    </ligand>
</feature>
<keyword evidence="10 12" id="KW-0472">Membrane</keyword>
<evidence type="ECO:0000256" key="14">
    <source>
        <dbReference type="SAM" id="MobiDB-lite"/>
    </source>
</evidence>
<keyword evidence="2 12" id="KW-0813">Transport</keyword>
<evidence type="ECO:0000313" key="18">
    <source>
        <dbReference type="EMBL" id="VBA36055.1"/>
    </source>
</evidence>
<keyword evidence="9 12" id="KW-0811">Translocation</keyword>
<dbReference type="CDD" id="cd18803">
    <property type="entry name" value="SF2_C_secA"/>
    <property type="match status" value="1"/>
</dbReference>
<dbReference type="Pfam" id="PF07517">
    <property type="entry name" value="SecA_DEAD"/>
    <property type="match status" value="1"/>
</dbReference>
<dbReference type="PANTHER" id="PTHR30612">
    <property type="entry name" value="SECA INNER MEMBRANE COMPONENT OF SEC PROTEIN SECRETION SYSTEM"/>
    <property type="match status" value="1"/>
</dbReference>
<feature type="region of interest" description="Disordered" evidence="14">
    <location>
        <begin position="907"/>
        <end position="972"/>
    </location>
</feature>
<evidence type="ECO:0000313" key="19">
    <source>
        <dbReference type="Proteomes" id="UP000273307"/>
    </source>
</evidence>
<dbReference type="InterPro" id="IPR036266">
    <property type="entry name" value="SecA_Wing/Scaffold_sf"/>
</dbReference>
<evidence type="ECO:0000256" key="10">
    <source>
        <dbReference type="ARBA" id="ARBA00023136"/>
    </source>
</evidence>
<dbReference type="GO" id="GO:0008564">
    <property type="term" value="F:protein-exporting ATPase activity"/>
    <property type="evidence" value="ECO:0007669"/>
    <property type="project" value="UniProtKB-EC"/>
</dbReference>
<dbReference type="Gene3D" id="1.10.3060.10">
    <property type="entry name" value="Helical scaffold and wing domains of SecA"/>
    <property type="match status" value="1"/>
</dbReference>
<dbReference type="InterPro" id="IPR001650">
    <property type="entry name" value="Helicase_C-like"/>
</dbReference>
<dbReference type="Gene3D" id="3.40.50.300">
    <property type="entry name" value="P-loop containing nucleotide triphosphate hydrolases"/>
    <property type="match status" value="2"/>
</dbReference>
<keyword evidence="4 12" id="KW-0963">Cytoplasm</keyword>
<evidence type="ECO:0000259" key="15">
    <source>
        <dbReference type="PROSITE" id="PS51192"/>
    </source>
</evidence>
<dbReference type="FunFam" id="1.10.3060.10:FF:000002">
    <property type="entry name" value="Preprotein translocase subunit SecA"/>
    <property type="match status" value="1"/>
</dbReference>
<feature type="binding site" evidence="12">
    <location>
        <begin position="126"/>
        <end position="130"/>
    </location>
    <ligand>
        <name>ATP</name>
        <dbReference type="ChEBI" id="CHEBI:30616"/>
    </ligand>
</feature>
<dbReference type="GO" id="GO:0005829">
    <property type="term" value="C:cytosol"/>
    <property type="evidence" value="ECO:0007669"/>
    <property type="project" value="TreeGrafter"/>
</dbReference>
<dbReference type="InterPro" id="IPR011116">
    <property type="entry name" value="SecA_Wing/Scaffold"/>
</dbReference>
<reference evidence="18 19" key="1">
    <citation type="submission" date="2018-09" db="EMBL/GenBank/DDBJ databases">
        <authorList>
            <person name="Tagini F."/>
        </authorList>
    </citation>
    <scope>NUCLEOTIDE SEQUENCE [LARGE SCALE GENOMIC DNA]</scope>
    <source>
        <strain evidence="18 19">MK136</strain>
    </source>
</reference>
<gene>
    <name evidence="18" type="primary">secA_2</name>
    <name evidence="12" type="synonym">secA</name>
    <name evidence="18" type="ORF">LAUMK136_01247</name>
</gene>
<dbReference type="GO" id="GO:0017038">
    <property type="term" value="P:protein import"/>
    <property type="evidence" value="ECO:0007669"/>
    <property type="project" value="InterPro"/>
</dbReference>
<dbReference type="SUPFAM" id="SSF81886">
    <property type="entry name" value="Helical scaffold and wing domains of SecA"/>
    <property type="match status" value="1"/>
</dbReference>
<comment type="subcellular location">
    <subcellularLocation>
        <location evidence="12">Cell membrane</location>
        <topology evidence="12">Peripheral membrane protein</topology>
        <orientation evidence="12">Cytoplasmic side</orientation>
    </subcellularLocation>
    <subcellularLocation>
        <location evidence="12">Cytoplasm</location>
    </subcellularLocation>
    <text evidence="12">Distribution is 50-50.</text>
</comment>
<feature type="domain" description="Helicase C-terminal" evidence="16">
    <location>
        <begin position="441"/>
        <end position="642"/>
    </location>
</feature>
<dbReference type="InterPro" id="IPR011115">
    <property type="entry name" value="SecA_DEAD"/>
</dbReference>
<dbReference type="PANTHER" id="PTHR30612:SF0">
    <property type="entry name" value="CHLOROPLAST PROTEIN-TRANSPORTING ATPASE"/>
    <property type="match status" value="1"/>
</dbReference>
<keyword evidence="5 12" id="KW-0547">Nucleotide-binding</keyword>
<evidence type="ECO:0000256" key="5">
    <source>
        <dbReference type="ARBA" id="ARBA00022741"/>
    </source>
</evidence>
<dbReference type="EMBL" id="UPHP01000031">
    <property type="protein sequence ID" value="VBA36055.1"/>
    <property type="molecule type" value="Genomic_DNA"/>
</dbReference>
<dbReference type="SUPFAM" id="SSF81767">
    <property type="entry name" value="Pre-protein crosslinking domain of SecA"/>
    <property type="match status" value="1"/>
</dbReference>
<dbReference type="PROSITE" id="PS51194">
    <property type="entry name" value="HELICASE_CTER"/>
    <property type="match status" value="1"/>
</dbReference>
<dbReference type="InterPro" id="IPR014001">
    <property type="entry name" value="Helicase_ATP-bd"/>
</dbReference>
<comment type="catalytic activity">
    <reaction evidence="11 12">
        <text>ATP + H2O + cellular proteinSide 1 = ADP + phosphate + cellular proteinSide 2.</text>
        <dbReference type="EC" id="7.4.2.8"/>
    </reaction>
</comment>
<dbReference type="FunFam" id="3.40.50.300:FF:000113">
    <property type="entry name" value="Preprotein translocase subunit SecA"/>
    <property type="match status" value="1"/>
</dbReference>
<dbReference type="PROSITE" id="PS51196">
    <property type="entry name" value="SECA_MOTOR_DEAD"/>
    <property type="match status" value="1"/>
</dbReference>
<dbReference type="Pfam" id="PF01043">
    <property type="entry name" value="SecA_PP_bind"/>
    <property type="match status" value="1"/>
</dbReference>
<comment type="function">
    <text evidence="12">Part of the Sec protein translocase complex. Interacts with the SecYEG preprotein conducting channel. Has a central role in coupling the hydrolysis of ATP to the transfer of proteins into and across the cell membrane, serving as an ATP-driven molecular motor driving the stepwise translocation of polypeptide chains across the membrane.</text>
</comment>
<evidence type="ECO:0000256" key="4">
    <source>
        <dbReference type="ARBA" id="ARBA00022490"/>
    </source>
</evidence>
<evidence type="ECO:0000256" key="8">
    <source>
        <dbReference type="ARBA" id="ARBA00022967"/>
    </source>
</evidence>
<feature type="binding site" evidence="12">
    <location>
        <position position="515"/>
    </location>
    <ligand>
        <name>ATP</name>
        <dbReference type="ChEBI" id="CHEBI:30616"/>
    </ligand>
</feature>
<dbReference type="EC" id="7.4.2.8" evidence="12"/>
<comment type="subunit">
    <text evidence="12">Monomer and homodimer. Part of the essential Sec protein translocation apparatus which comprises SecA, SecYEG and auxiliary proteins SecDF. Other proteins may also be involved.</text>
</comment>
<dbReference type="GO" id="GO:0005886">
    <property type="term" value="C:plasma membrane"/>
    <property type="evidence" value="ECO:0007669"/>
    <property type="project" value="UniProtKB-SubCell"/>
</dbReference>
<dbReference type="GO" id="GO:0005524">
    <property type="term" value="F:ATP binding"/>
    <property type="evidence" value="ECO:0007669"/>
    <property type="project" value="UniProtKB-UniRule"/>
</dbReference>
<evidence type="ECO:0000256" key="11">
    <source>
        <dbReference type="ARBA" id="ARBA00034006"/>
    </source>
</evidence>
<evidence type="ECO:0000256" key="6">
    <source>
        <dbReference type="ARBA" id="ARBA00022840"/>
    </source>
</evidence>
<evidence type="ECO:0000256" key="7">
    <source>
        <dbReference type="ARBA" id="ARBA00022927"/>
    </source>
</evidence>
<dbReference type="InterPro" id="IPR014018">
    <property type="entry name" value="SecA_motor_DEAD"/>
</dbReference>
<organism evidence="18 19">
    <name type="scientific">Mycobacterium attenuatum</name>
    <dbReference type="NCBI Taxonomy" id="2341086"/>
    <lineage>
        <taxon>Bacteria</taxon>
        <taxon>Bacillati</taxon>
        <taxon>Actinomycetota</taxon>
        <taxon>Actinomycetes</taxon>
        <taxon>Mycobacteriales</taxon>
        <taxon>Mycobacteriaceae</taxon>
        <taxon>Mycobacterium</taxon>
    </lineage>
</organism>
<dbReference type="InterPro" id="IPR000185">
    <property type="entry name" value="SecA"/>
</dbReference>
<dbReference type="NCBIfam" id="TIGR00963">
    <property type="entry name" value="secA"/>
    <property type="match status" value="1"/>
</dbReference>
<dbReference type="SUPFAM" id="SSF52540">
    <property type="entry name" value="P-loop containing nucleoside triphosphate hydrolases"/>
    <property type="match status" value="2"/>
</dbReference>
<evidence type="ECO:0000256" key="1">
    <source>
        <dbReference type="ARBA" id="ARBA00007650"/>
    </source>
</evidence>
<keyword evidence="8 12" id="KW-1278">Translocase</keyword>
<dbReference type="InterPro" id="IPR020937">
    <property type="entry name" value="SecA_CS"/>
</dbReference>
<evidence type="ECO:0000259" key="16">
    <source>
        <dbReference type="PROSITE" id="PS51194"/>
    </source>
</evidence>
<dbReference type="InterPro" id="IPR011130">
    <property type="entry name" value="SecA_preprotein_X-link_dom"/>
</dbReference>
<dbReference type="SMART" id="SM00957">
    <property type="entry name" value="SecA_DEAD"/>
    <property type="match status" value="1"/>
</dbReference>
<dbReference type="GO" id="GO:0065002">
    <property type="term" value="P:intracellular protein transmembrane transport"/>
    <property type="evidence" value="ECO:0007669"/>
    <property type="project" value="UniProtKB-UniRule"/>
</dbReference>
<dbReference type="Pfam" id="PF21090">
    <property type="entry name" value="P-loop_SecA"/>
    <property type="match status" value="1"/>
</dbReference>
<feature type="domain" description="SecA family profile" evidence="17">
    <location>
        <begin position="21"/>
        <end position="637"/>
    </location>
</feature>